<accession>A0A9D4D6S3</accession>
<reference evidence="1" key="2">
    <citation type="submission" date="2020-11" db="EMBL/GenBank/DDBJ databases">
        <authorList>
            <person name="McCartney M.A."/>
            <person name="Auch B."/>
            <person name="Kono T."/>
            <person name="Mallez S."/>
            <person name="Becker A."/>
            <person name="Gohl D.M."/>
            <person name="Silverstein K.A.T."/>
            <person name="Koren S."/>
            <person name="Bechman K.B."/>
            <person name="Herman A."/>
            <person name="Abrahante J.E."/>
            <person name="Garbe J."/>
        </authorList>
    </citation>
    <scope>NUCLEOTIDE SEQUENCE</scope>
    <source>
        <strain evidence="1">Duluth1</strain>
        <tissue evidence="1">Whole animal</tissue>
    </source>
</reference>
<evidence type="ECO:0000313" key="1">
    <source>
        <dbReference type="EMBL" id="KAH3738921.1"/>
    </source>
</evidence>
<comment type="caution">
    <text evidence="1">The sequence shown here is derived from an EMBL/GenBank/DDBJ whole genome shotgun (WGS) entry which is preliminary data.</text>
</comment>
<keyword evidence="2" id="KW-1185">Reference proteome</keyword>
<sequence>MPVSGWVQQTSITQREVSGGFGRGHRAAEAIIQRLPYLKERRFQQQGPTGTCQQPDIARRQRTEGQARVICAAVGWTYWTPPEDRGSG</sequence>
<dbReference type="AlphaFoldDB" id="A0A9D4D6S3"/>
<reference evidence="1" key="1">
    <citation type="journal article" date="2019" name="bioRxiv">
        <title>The Genome of the Zebra Mussel, Dreissena polymorpha: A Resource for Invasive Species Research.</title>
        <authorList>
            <person name="McCartney M.A."/>
            <person name="Auch B."/>
            <person name="Kono T."/>
            <person name="Mallez S."/>
            <person name="Zhang Y."/>
            <person name="Obille A."/>
            <person name="Becker A."/>
            <person name="Abrahante J.E."/>
            <person name="Garbe J."/>
            <person name="Badalamenti J.P."/>
            <person name="Herman A."/>
            <person name="Mangelson H."/>
            <person name="Liachko I."/>
            <person name="Sullivan S."/>
            <person name="Sone E.D."/>
            <person name="Koren S."/>
            <person name="Silverstein K.A.T."/>
            <person name="Beckman K.B."/>
            <person name="Gohl D.M."/>
        </authorList>
    </citation>
    <scope>NUCLEOTIDE SEQUENCE</scope>
    <source>
        <strain evidence="1">Duluth1</strain>
        <tissue evidence="1">Whole animal</tissue>
    </source>
</reference>
<name>A0A9D4D6S3_DREPO</name>
<organism evidence="1 2">
    <name type="scientific">Dreissena polymorpha</name>
    <name type="common">Zebra mussel</name>
    <name type="synonym">Mytilus polymorpha</name>
    <dbReference type="NCBI Taxonomy" id="45954"/>
    <lineage>
        <taxon>Eukaryota</taxon>
        <taxon>Metazoa</taxon>
        <taxon>Spiralia</taxon>
        <taxon>Lophotrochozoa</taxon>
        <taxon>Mollusca</taxon>
        <taxon>Bivalvia</taxon>
        <taxon>Autobranchia</taxon>
        <taxon>Heteroconchia</taxon>
        <taxon>Euheterodonta</taxon>
        <taxon>Imparidentia</taxon>
        <taxon>Neoheterodontei</taxon>
        <taxon>Myida</taxon>
        <taxon>Dreissenoidea</taxon>
        <taxon>Dreissenidae</taxon>
        <taxon>Dreissena</taxon>
    </lineage>
</organism>
<dbReference type="Proteomes" id="UP000828390">
    <property type="component" value="Unassembled WGS sequence"/>
</dbReference>
<gene>
    <name evidence="1" type="ORF">DPMN_045564</name>
</gene>
<dbReference type="EMBL" id="JAIWYP010000011">
    <property type="protein sequence ID" value="KAH3738921.1"/>
    <property type="molecule type" value="Genomic_DNA"/>
</dbReference>
<proteinExistence type="predicted"/>
<evidence type="ECO:0000313" key="2">
    <source>
        <dbReference type="Proteomes" id="UP000828390"/>
    </source>
</evidence>
<protein>
    <submittedName>
        <fullName evidence="1">Uncharacterized protein</fullName>
    </submittedName>
</protein>